<sequence length="81" mass="8735">MLKKAGNIFIILAFIALGGIMGNCVKAEETLISSKVGITGFQIRMSNNTDELNIAFRVVGNAPNKGSIITLNGVDYKVKEY</sequence>
<proteinExistence type="predicted"/>
<reference evidence="1 2" key="1">
    <citation type="submission" date="2020-08" db="EMBL/GenBank/DDBJ databases">
        <title>Genome public.</title>
        <authorList>
            <person name="Liu C."/>
            <person name="Sun Q."/>
        </authorList>
    </citation>
    <scope>NUCLEOTIDE SEQUENCE [LARGE SCALE GENOMIC DNA]</scope>
    <source>
        <strain evidence="1 2">BX4</strain>
    </source>
</reference>
<comment type="caution">
    <text evidence="1">The sequence shown here is derived from an EMBL/GenBank/DDBJ whole genome shotgun (WGS) entry which is preliminary data.</text>
</comment>
<dbReference type="EMBL" id="JACOOZ010000007">
    <property type="protein sequence ID" value="MBC5668358.1"/>
    <property type="molecule type" value="Genomic_DNA"/>
</dbReference>
<evidence type="ECO:0000313" key="1">
    <source>
        <dbReference type="EMBL" id="MBC5668358.1"/>
    </source>
</evidence>
<organism evidence="1 2">
    <name type="scientific">Eubacterium segne</name>
    <dbReference type="NCBI Taxonomy" id="2763045"/>
    <lineage>
        <taxon>Bacteria</taxon>
        <taxon>Bacillati</taxon>
        <taxon>Bacillota</taxon>
        <taxon>Clostridia</taxon>
        <taxon>Eubacteriales</taxon>
        <taxon>Eubacteriaceae</taxon>
        <taxon>Eubacterium</taxon>
    </lineage>
</organism>
<dbReference type="Proteomes" id="UP000597877">
    <property type="component" value="Unassembled WGS sequence"/>
</dbReference>
<dbReference type="RefSeq" id="WP_186840510.1">
    <property type="nucleotide sequence ID" value="NZ_JACOOZ010000007.1"/>
</dbReference>
<evidence type="ECO:0000313" key="2">
    <source>
        <dbReference type="Proteomes" id="UP000597877"/>
    </source>
</evidence>
<accession>A0ABR7F418</accession>
<protein>
    <submittedName>
        <fullName evidence="1">Uncharacterized protein</fullName>
    </submittedName>
</protein>
<keyword evidence="2" id="KW-1185">Reference proteome</keyword>
<name>A0ABR7F418_9FIRM</name>
<gene>
    <name evidence="1" type="ORF">H8S00_10215</name>
</gene>